<feature type="binding site" evidence="7">
    <location>
        <position position="330"/>
    </location>
    <ligand>
        <name>[4Fe-4S] cluster</name>
        <dbReference type="ChEBI" id="CHEBI:49883"/>
    </ligand>
</feature>
<evidence type="ECO:0000313" key="10">
    <source>
        <dbReference type="Proteomes" id="UP000053352"/>
    </source>
</evidence>
<organism evidence="9 10">
    <name type="scientific">Pyrodictium occultum</name>
    <dbReference type="NCBI Taxonomy" id="2309"/>
    <lineage>
        <taxon>Archaea</taxon>
        <taxon>Thermoproteota</taxon>
        <taxon>Thermoprotei</taxon>
        <taxon>Desulfurococcales</taxon>
        <taxon>Pyrodictiaceae</taxon>
        <taxon>Pyrodictium</taxon>
    </lineage>
</organism>
<dbReference type="InterPro" id="IPR007238">
    <property type="entry name" value="DNA_primase_lsu_euk/arc"/>
</dbReference>
<keyword evidence="5 7" id="KW-0408">Iron</keyword>
<dbReference type="AlphaFoldDB" id="A0A0V8RW09"/>
<evidence type="ECO:0000256" key="3">
    <source>
        <dbReference type="ARBA" id="ARBA00022705"/>
    </source>
</evidence>
<dbReference type="SUPFAM" id="SSF140914">
    <property type="entry name" value="PriB N-terminal domain-like"/>
    <property type="match status" value="1"/>
</dbReference>
<evidence type="ECO:0000256" key="6">
    <source>
        <dbReference type="ARBA" id="ARBA00023014"/>
    </source>
</evidence>
<keyword evidence="3 7" id="KW-0235">DNA replication</keyword>
<keyword evidence="6 7" id="KW-0411">Iron-sulfur</keyword>
<dbReference type="CDD" id="cd06560">
    <property type="entry name" value="PriL"/>
    <property type="match status" value="1"/>
</dbReference>
<evidence type="ECO:0000256" key="5">
    <source>
        <dbReference type="ARBA" id="ARBA00023004"/>
    </source>
</evidence>
<feature type="binding site" evidence="7">
    <location>
        <position position="343"/>
    </location>
    <ligand>
        <name>[4Fe-4S] cluster</name>
        <dbReference type="ChEBI" id="CHEBI:49883"/>
    </ligand>
</feature>
<dbReference type="GO" id="GO:0006269">
    <property type="term" value="P:DNA replication, synthesis of primer"/>
    <property type="evidence" value="ECO:0007669"/>
    <property type="project" value="UniProtKB-UniRule"/>
</dbReference>
<dbReference type="PANTHER" id="PTHR10537:SF3">
    <property type="entry name" value="DNA PRIMASE LARGE SUBUNIT"/>
    <property type="match status" value="1"/>
</dbReference>
<accession>A0A0V8RW09</accession>
<evidence type="ECO:0000256" key="2">
    <source>
        <dbReference type="ARBA" id="ARBA00022515"/>
    </source>
</evidence>
<dbReference type="RefSeq" id="WP_058370918.1">
    <property type="nucleotide sequence ID" value="NZ_LNTB01000001.1"/>
</dbReference>
<evidence type="ECO:0000259" key="8">
    <source>
        <dbReference type="Pfam" id="PF04104"/>
    </source>
</evidence>
<keyword evidence="2 7" id="KW-0639">Primosome</keyword>
<evidence type="ECO:0000256" key="4">
    <source>
        <dbReference type="ARBA" id="ARBA00022723"/>
    </source>
</evidence>
<dbReference type="GO" id="GO:0003899">
    <property type="term" value="F:DNA-directed RNA polymerase activity"/>
    <property type="evidence" value="ECO:0007669"/>
    <property type="project" value="InterPro"/>
</dbReference>
<dbReference type="GO" id="GO:0006270">
    <property type="term" value="P:DNA replication initiation"/>
    <property type="evidence" value="ECO:0007669"/>
    <property type="project" value="TreeGrafter"/>
</dbReference>
<feature type="binding site" evidence="7">
    <location>
        <position position="257"/>
    </location>
    <ligand>
        <name>[4Fe-4S] cluster</name>
        <dbReference type="ChEBI" id="CHEBI:49883"/>
    </ligand>
</feature>
<dbReference type="EMBL" id="LNTB01000001">
    <property type="protein sequence ID" value="KSW12238.1"/>
    <property type="molecule type" value="Genomic_DNA"/>
</dbReference>
<dbReference type="OrthoDB" id="46081at2157"/>
<reference evidence="9 10" key="1">
    <citation type="submission" date="2015-11" db="EMBL/GenBank/DDBJ databases">
        <title>Genome sequence of Pyrodictium occultum PL-19, a marine hyperthermophilic archaeon isolated from Volcano, Italy.</title>
        <authorList>
            <person name="Utturkar S."/>
            <person name="Huber H."/>
            <person name="Leptihn S."/>
            <person name="Brown S."/>
            <person name="Stetter K.O."/>
            <person name="Podar M."/>
        </authorList>
    </citation>
    <scope>NUCLEOTIDE SEQUENCE [LARGE SCALE GENOMIC DNA]</scope>
    <source>
        <strain evidence="9 10">PL-19</strain>
    </source>
</reference>
<evidence type="ECO:0000313" key="9">
    <source>
        <dbReference type="EMBL" id="KSW12238.1"/>
    </source>
</evidence>
<dbReference type="GO" id="GO:0046872">
    <property type="term" value="F:metal ion binding"/>
    <property type="evidence" value="ECO:0007669"/>
    <property type="project" value="UniProtKB-KW"/>
</dbReference>
<dbReference type="GO" id="GO:0051539">
    <property type="term" value="F:4 iron, 4 sulfur cluster binding"/>
    <property type="evidence" value="ECO:0007669"/>
    <property type="project" value="UniProtKB-UniRule"/>
</dbReference>
<feature type="binding site" evidence="7">
    <location>
        <position position="339"/>
    </location>
    <ligand>
        <name>[4Fe-4S] cluster</name>
        <dbReference type="ChEBI" id="CHEBI:49883"/>
    </ligand>
</feature>
<keyword evidence="4 7" id="KW-0479">Metal-binding</keyword>
<dbReference type="STRING" id="2309.CF15_05655"/>
<dbReference type="GO" id="GO:1990077">
    <property type="term" value="C:primosome complex"/>
    <property type="evidence" value="ECO:0007669"/>
    <property type="project" value="UniProtKB-KW"/>
</dbReference>
<dbReference type="PANTHER" id="PTHR10537">
    <property type="entry name" value="DNA PRIMASE LARGE SUBUNIT"/>
    <property type="match status" value="1"/>
</dbReference>
<comment type="cofactor">
    <cofactor evidence="7">
        <name>[4Fe-4S] cluster</name>
        <dbReference type="ChEBI" id="CHEBI:49883"/>
    </cofactor>
    <text evidence="7">Binds 1 [4Fe-4S] cluster.</text>
</comment>
<comment type="similarity">
    <text evidence="7">Belongs to the eukaryotic-type primase large subunit family.</text>
</comment>
<dbReference type="InterPro" id="IPR058560">
    <property type="entry name" value="DNA_primase_C"/>
</dbReference>
<sequence length="378" mass="42300">MSHAVPAVIDTRLYPFLADPVAVARRRFGVGPLEVARLRREYLERAQYRLERAIRSARAPGPWRSLEEEVLSFYYAALAASLSGNRWLVSRLALAEANRAYKLLSDEKDEAVAHLGRLVGLRSLSYGNGYREPVALVRGVPVYKVYPYSMSLLEYLHAAKRLVGDDAWKPINLPVKKGRVYLEKQSVVRVVKEAVTEYVERRILALGEEAGPEAAEALSSLLDHVKELLSERQRPRTRGGRVELPRGVVVEEAFPPCIADLAARARGGEHLSHHERFALATFLLNIGADVDYVVGYFRNMPDFNERITRYQVEHLAGLRGSGKKYRVYSCEKMKTLGICKADCGTRSPVAAYYQRLRALARKGGLGASRPGHDIQGKS</sequence>
<protein>
    <recommendedName>
        <fullName evidence="7">DNA primase large subunit PriL</fullName>
    </recommendedName>
</protein>
<keyword evidence="10" id="KW-1185">Reference proteome</keyword>
<gene>
    <name evidence="7" type="primary">priL</name>
    <name evidence="9" type="ORF">CF15_05655</name>
</gene>
<evidence type="ECO:0000256" key="7">
    <source>
        <dbReference type="HAMAP-Rule" id="MF_00701"/>
    </source>
</evidence>
<comment type="function">
    <text evidence="7">Regulatory subunit of DNA primase, an RNA polymerase that catalyzes the synthesis of short RNA molecules used as primers for DNA polymerase during DNA replication. Stabilizes and modulates the activity of the small subunit, increasing the rate of DNA synthesis, and conferring RNA synthesis capability. The DNA polymerase activity may enable DNA primase to also catalyze primer extension after primer synthesis. May also play a role in DNA repair.</text>
</comment>
<name>A0A0V8RW09_PYROC</name>
<dbReference type="HAMAP" id="MF_00701">
    <property type="entry name" value="DNA_primase_lrg_arc"/>
    <property type="match status" value="1"/>
</dbReference>
<keyword evidence="1 7" id="KW-0004">4Fe-4S</keyword>
<evidence type="ECO:0000256" key="1">
    <source>
        <dbReference type="ARBA" id="ARBA00022485"/>
    </source>
</evidence>
<proteinExistence type="inferred from homology"/>
<feature type="domain" description="DNA primase large subunit C-terminal" evidence="8">
    <location>
        <begin position="249"/>
        <end position="336"/>
    </location>
</feature>
<comment type="subunit">
    <text evidence="7">Heterodimer of a small subunit (PriS) and a large subunit (PriL).</text>
</comment>
<dbReference type="InterPro" id="IPR023642">
    <property type="entry name" value="DNA_primase_lsu_PriL"/>
</dbReference>
<dbReference type="Proteomes" id="UP000053352">
    <property type="component" value="Unassembled WGS sequence"/>
</dbReference>
<dbReference type="Pfam" id="PF04104">
    <property type="entry name" value="DNA_primase_lrg"/>
    <property type="match status" value="1"/>
</dbReference>
<comment type="caution">
    <text evidence="9">The sequence shown here is derived from an EMBL/GenBank/DDBJ whole genome shotgun (WGS) entry which is preliminary data.</text>
</comment>